<dbReference type="EMBL" id="SRRH01000140">
    <property type="protein sequence ID" value="KAG6297955.1"/>
    <property type="molecule type" value="Genomic_DNA"/>
</dbReference>
<keyword evidence="3" id="KW-1185">Reference proteome</keyword>
<reference evidence="2 3" key="1">
    <citation type="journal article" date="2020" name="bioRxiv">
        <title>Whole genome comparisons of ergot fungi reveals the divergence and evolution of species within the genus Claviceps are the result of varying mechanisms driving genome evolution and host range expansion.</title>
        <authorList>
            <person name="Wyka S.A."/>
            <person name="Mondo S.J."/>
            <person name="Liu M."/>
            <person name="Dettman J."/>
            <person name="Nalam V."/>
            <person name="Broders K.D."/>
        </authorList>
    </citation>
    <scope>NUCLEOTIDE SEQUENCE [LARGE SCALE GENOMIC DNA]</scope>
    <source>
        <strain evidence="2 3">Clav52</strain>
    </source>
</reference>
<feature type="region of interest" description="Disordered" evidence="1">
    <location>
        <begin position="68"/>
        <end position="95"/>
    </location>
</feature>
<protein>
    <submittedName>
        <fullName evidence="2">Uncharacterized protein</fullName>
    </submittedName>
</protein>
<proteinExistence type="predicted"/>
<evidence type="ECO:0000313" key="3">
    <source>
        <dbReference type="Proteomes" id="UP000707071"/>
    </source>
</evidence>
<accession>A0A9P7QHZ0</accession>
<sequence length="95" mass="10925">MAEIKNHERNRQSAGTPPMRRPQEPRLRTPQLFDRLQPECTYLQSALPVCISDRYPSTLMVYRARHQALPFKSAPARDRDSRRSKKAAPPTPQGV</sequence>
<gene>
    <name evidence="2" type="ORF">E4U09_001189</name>
</gene>
<dbReference type="AlphaFoldDB" id="A0A9P7QHZ0"/>
<evidence type="ECO:0000313" key="2">
    <source>
        <dbReference type="EMBL" id="KAG6297955.1"/>
    </source>
</evidence>
<evidence type="ECO:0000256" key="1">
    <source>
        <dbReference type="SAM" id="MobiDB-lite"/>
    </source>
</evidence>
<name>A0A9P7QHZ0_9HYPO</name>
<comment type="caution">
    <text evidence="2">The sequence shown here is derived from an EMBL/GenBank/DDBJ whole genome shotgun (WGS) entry which is preliminary data.</text>
</comment>
<dbReference type="Proteomes" id="UP000707071">
    <property type="component" value="Unassembled WGS sequence"/>
</dbReference>
<feature type="region of interest" description="Disordered" evidence="1">
    <location>
        <begin position="1"/>
        <end position="30"/>
    </location>
</feature>
<organism evidence="2 3">
    <name type="scientific">Claviceps aff. purpurea</name>
    <dbReference type="NCBI Taxonomy" id="1967640"/>
    <lineage>
        <taxon>Eukaryota</taxon>
        <taxon>Fungi</taxon>
        <taxon>Dikarya</taxon>
        <taxon>Ascomycota</taxon>
        <taxon>Pezizomycotina</taxon>
        <taxon>Sordariomycetes</taxon>
        <taxon>Hypocreomycetidae</taxon>
        <taxon>Hypocreales</taxon>
        <taxon>Clavicipitaceae</taxon>
        <taxon>Claviceps</taxon>
    </lineage>
</organism>
<feature type="compositionally biased region" description="Basic and acidic residues" evidence="1">
    <location>
        <begin position="1"/>
        <end position="11"/>
    </location>
</feature>